<gene>
    <name evidence="1" type="ORF">M436DRAFT_9303</name>
</gene>
<dbReference type="OrthoDB" id="5391496at2759"/>
<proteinExistence type="predicted"/>
<dbReference type="Proteomes" id="UP000027730">
    <property type="component" value="Unassembled WGS sequence"/>
</dbReference>
<keyword evidence="2" id="KW-1185">Reference proteome</keyword>
<organism evidence="1 2">
    <name type="scientific">Aureobasidium namibiae CBS 147.97</name>
    <dbReference type="NCBI Taxonomy" id="1043004"/>
    <lineage>
        <taxon>Eukaryota</taxon>
        <taxon>Fungi</taxon>
        <taxon>Dikarya</taxon>
        <taxon>Ascomycota</taxon>
        <taxon>Pezizomycotina</taxon>
        <taxon>Dothideomycetes</taxon>
        <taxon>Dothideomycetidae</taxon>
        <taxon>Dothideales</taxon>
        <taxon>Saccotheciaceae</taxon>
        <taxon>Aureobasidium</taxon>
    </lineage>
</organism>
<dbReference type="AlphaFoldDB" id="A0A074WBF4"/>
<evidence type="ECO:0000313" key="2">
    <source>
        <dbReference type="Proteomes" id="UP000027730"/>
    </source>
</evidence>
<feature type="non-terminal residue" evidence="1">
    <location>
        <position position="1"/>
    </location>
</feature>
<dbReference type="GeneID" id="25417838"/>
<reference evidence="1 2" key="1">
    <citation type="journal article" date="2014" name="BMC Genomics">
        <title>Genome sequencing of four Aureobasidium pullulans varieties: biotechnological potential, stress tolerance, and description of new species.</title>
        <authorList>
            <person name="Gostin Ar C."/>
            <person name="Ohm R.A."/>
            <person name="Kogej T."/>
            <person name="Sonjak S."/>
            <person name="Turk M."/>
            <person name="Zajc J."/>
            <person name="Zalar P."/>
            <person name="Grube M."/>
            <person name="Sun H."/>
            <person name="Han J."/>
            <person name="Sharma A."/>
            <person name="Chiniquy J."/>
            <person name="Ngan C.Y."/>
            <person name="Lipzen A."/>
            <person name="Barry K."/>
            <person name="Grigoriev I.V."/>
            <person name="Gunde-Cimerman N."/>
        </authorList>
    </citation>
    <scope>NUCLEOTIDE SEQUENCE [LARGE SCALE GENOMIC DNA]</scope>
    <source>
        <strain evidence="1 2">CBS 147.97</strain>
    </source>
</reference>
<feature type="non-terminal residue" evidence="1">
    <location>
        <position position="225"/>
    </location>
</feature>
<sequence length="225" mass="25562">SRPIVLEPCKAHHLLRHILRHPAPHKHLIICSTRDVFLQSLLYEVTQESSNALNLLTPALSNLHDSRNVQMSFCSDLTNLRAYLTNLKHPRQPGQVDSEPKGAHDQTCPLLMIVNPIRIHEQTLSYSVQGFNRTFASIVDVAHGLGHQLLMVECINPEDEYETGGQEDEAMLNGPRPVTNTWDQDLSMLNITTKTFGAGERAWVGRTLRIRQVAGRWFKFRKLED</sequence>
<accession>A0A074WBF4</accession>
<dbReference type="RefSeq" id="XP_013424240.1">
    <property type="nucleotide sequence ID" value="XM_013568786.1"/>
</dbReference>
<dbReference type="EMBL" id="KL584718">
    <property type="protein sequence ID" value="KEQ70278.1"/>
    <property type="molecule type" value="Genomic_DNA"/>
</dbReference>
<name>A0A074WBF4_9PEZI</name>
<protein>
    <submittedName>
        <fullName evidence="1">Uncharacterized protein</fullName>
    </submittedName>
</protein>
<evidence type="ECO:0000313" key="1">
    <source>
        <dbReference type="EMBL" id="KEQ70278.1"/>
    </source>
</evidence>
<dbReference type="HOGENOM" id="CLU_071085_0_0_1"/>